<evidence type="ECO:0000313" key="1">
    <source>
        <dbReference type="EMBL" id="SEU02583.1"/>
    </source>
</evidence>
<proteinExistence type="predicted"/>
<keyword evidence="2" id="KW-1185">Reference proteome</keyword>
<evidence type="ECO:0008006" key="3">
    <source>
        <dbReference type="Google" id="ProtNLM"/>
    </source>
</evidence>
<accession>A0A1I0J0Q4</accession>
<reference evidence="2" key="1">
    <citation type="submission" date="2016-10" db="EMBL/GenBank/DDBJ databases">
        <authorList>
            <person name="Varghese N."/>
            <person name="Submissions S."/>
        </authorList>
    </citation>
    <scope>NUCLEOTIDE SEQUENCE [LARGE SCALE GENOMIC DNA]</scope>
    <source>
        <strain evidence="2">NLAE-zl-G277</strain>
    </source>
</reference>
<dbReference type="AlphaFoldDB" id="A0A1I0J0Q4"/>
<dbReference type="RefSeq" id="WP_092367998.1">
    <property type="nucleotide sequence ID" value="NZ_CATZMQ010000007.1"/>
</dbReference>
<dbReference type="STRING" id="460384.SAMN05216313_1257"/>
<protein>
    <recommendedName>
        <fullName evidence="3">DUF3788 domain-containing protein</fullName>
    </recommendedName>
</protein>
<name>A0A1I0J0Q4_9FIRM</name>
<organism evidence="1 2">
    <name type="scientific">Enterocloster lavalensis</name>
    <dbReference type="NCBI Taxonomy" id="460384"/>
    <lineage>
        <taxon>Bacteria</taxon>
        <taxon>Bacillati</taxon>
        <taxon>Bacillota</taxon>
        <taxon>Clostridia</taxon>
        <taxon>Lachnospirales</taxon>
        <taxon>Lachnospiraceae</taxon>
        <taxon>Enterocloster</taxon>
    </lineage>
</organism>
<evidence type="ECO:0000313" key="2">
    <source>
        <dbReference type="Proteomes" id="UP000198508"/>
    </source>
</evidence>
<dbReference type="InterPro" id="IPR024265">
    <property type="entry name" value="DUF3788"/>
</dbReference>
<dbReference type="EMBL" id="FOIM01000025">
    <property type="protein sequence ID" value="SEU02583.1"/>
    <property type="molecule type" value="Genomic_DNA"/>
</dbReference>
<gene>
    <name evidence="1" type="ORF">SAMN05216313_1257</name>
</gene>
<sequence length="136" mass="16007">MYERMLDKQIKPSLEAMADYCGENGERFILLNQWLGKTFETEQQIVFPYGNQYGWGVAHRKKRKLLCNVFAEDNGFTVMLRLSDRQYKSVYEQLRTDTRELIDHKYPCGDGGWIHYRVAGPEQFEDIQVLLTVKCS</sequence>
<dbReference type="Pfam" id="PF12663">
    <property type="entry name" value="DUF3788"/>
    <property type="match status" value="1"/>
</dbReference>
<dbReference type="Proteomes" id="UP000198508">
    <property type="component" value="Unassembled WGS sequence"/>
</dbReference>